<sequence>MFKIHLVPLYRLSLSIVYVHVLFNTVTITVAYPTAPCPPEWMMFQDRCYLLSSITGPWETGNQDCRARGAHLMIINSTEEQVQCIILSLMKLLSAVSVCWRGWEFLPPHPPQAPEDIPGSKITNPAMATPGSAILYDWLS</sequence>
<keyword evidence="3" id="KW-1185">Reference proteome</keyword>
<dbReference type="InParanoid" id="A0A673BHM6"/>
<reference evidence="2" key="3">
    <citation type="submission" date="2025-09" db="UniProtKB">
        <authorList>
            <consortium name="Ensembl"/>
        </authorList>
    </citation>
    <scope>IDENTIFICATION</scope>
</reference>
<feature type="transmembrane region" description="Helical" evidence="1">
    <location>
        <begin position="12"/>
        <end position="32"/>
    </location>
</feature>
<dbReference type="Ensembl" id="ENSSORT00005041827.1">
    <property type="protein sequence ID" value="ENSSORP00005040774.1"/>
    <property type="gene ID" value="ENSSORG00005019033.1"/>
</dbReference>
<dbReference type="InterPro" id="IPR050828">
    <property type="entry name" value="C-type_lectin/matrix_domain"/>
</dbReference>
<name>A0A673BHM6_9TELE</name>
<evidence type="ECO:0000313" key="3">
    <source>
        <dbReference type="Proteomes" id="UP000472271"/>
    </source>
</evidence>
<dbReference type="AlphaFoldDB" id="A0A673BHM6"/>
<protein>
    <recommendedName>
        <fullName evidence="4">C-type lectin domain-containing protein</fullName>
    </recommendedName>
</protein>
<dbReference type="Gene3D" id="3.10.100.10">
    <property type="entry name" value="Mannose-Binding Protein A, subunit A"/>
    <property type="match status" value="1"/>
</dbReference>
<keyword evidence="1" id="KW-1133">Transmembrane helix</keyword>
<dbReference type="InterPro" id="IPR016186">
    <property type="entry name" value="C-type_lectin-like/link_sf"/>
</dbReference>
<keyword evidence="1" id="KW-0812">Transmembrane</keyword>
<evidence type="ECO:0008006" key="4">
    <source>
        <dbReference type="Google" id="ProtNLM"/>
    </source>
</evidence>
<dbReference type="PANTHER" id="PTHR45710">
    <property type="entry name" value="C-TYPE LECTIN DOMAIN-CONTAINING PROTEIN 180"/>
    <property type="match status" value="1"/>
</dbReference>
<accession>A0A673BHM6</accession>
<keyword evidence="1" id="KW-0472">Membrane</keyword>
<dbReference type="SUPFAM" id="SSF56436">
    <property type="entry name" value="C-type lectin-like"/>
    <property type="match status" value="1"/>
</dbReference>
<evidence type="ECO:0000256" key="1">
    <source>
        <dbReference type="SAM" id="Phobius"/>
    </source>
</evidence>
<dbReference type="PANTHER" id="PTHR45710:SF26">
    <property type="entry name" value="RH26557P"/>
    <property type="match status" value="1"/>
</dbReference>
<reference evidence="2" key="1">
    <citation type="submission" date="2019-06" db="EMBL/GenBank/DDBJ databases">
        <authorList>
            <consortium name="Wellcome Sanger Institute Data Sharing"/>
        </authorList>
    </citation>
    <scope>NUCLEOTIDE SEQUENCE [LARGE SCALE GENOMIC DNA]</scope>
</reference>
<organism evidence="2 3">
    <name type="scientific">Sphaeramia orbicularis</name>
    <name type="common">orbiculate cardinalfish</name>
    <dbReference type="NCBI Taxonomy" id="375764"/>
    <lineage>
        <taxon>Eukaryota</taxon>
        <taxon>Metazoa</taxon>
        <taxon>Chordata</taxon>
        <taxon>Craniata</taxon>
        <taxon>Vertebrata</taxon>
        <taxon>Euteleostomi</taxon>
        <taxon>Actinopterygii</taxon>
        <taxon>Neopterygii</taxon>
        <taxon>Teleostei</taxon>
        <taxon>Neoteleostei</taxon>
        <taxon>Acanthomorphata</taxon>
        <taxon>Gobiaria</taxon>
        <taxon>Kurtiformes</taxon>
        <taxon>Apogonoidei</taxon>
        <taxon>Apogonidae</taxon>
        <taxon>Apogoninae</taxon>
        <taxon>Sphaeramia</taxon>
    </lineage>
</organism>
<dbReference type="InterPro" id="IPR016187">
    <property type="entry name" value="CTDL_fold"/>
</dbReference>
<evidence type="ECO:0000313" key="2">
    <source>
        <dbReference type="Ensembl" id="ENSSORP00005040774.1"/>
    </source>
</evidence>
<proteinExistence type="predicted"/>
<reference evidence="2" key="2">
    <citation type="submission" date="2025-08" db="UniProtKB">
        <authorList>
            <consortium name="Ensembl"/>
        </authorList>
    </citation>
    <scope>IDENTIFICATION</scope>
</reference>
<dbReference type="Proteomes" id="UP000472271">
    <property type="component" value="Chromosome 21"/>
</dbReference>